<name>A9BA24_PROM4</name>
<dbReference type="GO" id="GO:0016020">
    <property type="term" value="C:membrane"/>
    <property type="evidence" value="ECO:0007669"/>
    <property type="project" value="UniProtKB-SubCell"/>
</dbReference>
<evidence type="ECO:0000259" key="6">
    <source>
        <dbReference type="PROSITE" id="PS50801"/>
    </source>
</evidence>
<feature type="transmembrane region" description="Helical" evidence="5">
    <location>
        <begin position="329"/>
        <end position="347"/>
    </location>
</feature>
<keyword evidence="4 5" id="KW-0472">Membrane</keyword>
<protein>
    <submittedName>
        <fullName evidence="7">Putative sulfate transporter</fullName>
        <ecNumber evidence="7">4.2.1.1</ecNumber>
    </submittedName>
</protein>
<feature type="transmembrane region" description="Helical" evidence="5">
    <location>
        <begin position="96"/>
        <end position="117"/>
    </location>
</feature>
<feature type="transmembrane region" description="Helical" evidence="5">
    <location>
        <begin position="203"/>
        <end position="220"/>
    </location>
</feature>
<feature type="transmembrane region" description="Helical" evidence="5">
    <location>
        <begin position="129"/>
        <end position="147"/>
    </location>
</feature>
<dbReference type="EC" id="4.2.1.1" evidence="7"/>
<evidence type="ECO:0000256" key="4">
    <source>
        <dbReference type="ARBA" id="ARBA00023136"/>
    </source>
</evidence>
<organism evidence="7 8">
    <name type="scientific">Prochlorococcus marinus (strain MIT 9211)</name>
    <dbReference type="NCBI Taxonomy" id="93059"/>
    <lineage>
        <taxon>Bacteria</taxon>
        <taxon>Bacillati</taxon>
        <taxon>Cyanobacteriota</taxon>
        <taxon>Cyanophyceae</taxon>
        <taxon>Synechococcales</taxon>
        <taxon>Prochlorococcaceae</taxon>
        <taxon>Prochlorococcus</taxon>
    </lineage>
</organism>
<gene>
    <name evidence="7" type="ordered locus">P9211_07551</name>
</gene>
<evidence type="ECO:0000256" key="5">
    <source>
        <dbReference type="SAM" id="Phobius"/>
    </source>
</evidence>
<evidence type="ECO:0000256" key="1">
    <source>
        <dbReference type="ARBA" id="ARBA00004141"/>
    </source>
</evidence>
<dbReference type="Pfam" id="PF01740">
    <property type="entry name" value="STAS"/>
    <property type="match status" value="1"/>
</dbReference>
<feature type="transmembrane region" description="Helical" evidence="5">
    <location>
        <begin position="354"/>
        <end position="371"/>
    </location>
</feature>
<dbReference type="GO" id="GO:0004089">
    <property type="term" value="F:carbonate dehydratase activity"/>
    <property type="evidence" value="ECO:0007669"/>
    <property type="project" value="UniProtKB-EC"/>
</dbReference>
<dbReference type="KEGG" id="pmj:P9211_07551"/>
<dbReference type="RefSeq" id="WP_012195308.1">
    <property type="nucleotide sequence ID" value="NC_009976.1"/>
</dbReference>
<feature type="transmembrane region" description="Helical" evidence="5">
    <location>
        <begin position="48"/>
        <end position="65"/>
    </location>
</feature>
<dbReference type="eggNOG" id="COG0659">
    <property type="taxonomic scope" value="Bacteria"/>
</dbReference>
<reference evidence="7 8" key="1">
    <citation type="journal article" date="2007" name="PLoS Genet.">
        <title>Patterns and implications of gene gain and loss in the evolution of Prochlorococcus.</title>
        <authorList>
            <person name="Kettler G.C."/>
            <person name="Martiny A.C."/>
            <person name="Huang K."/>
            <person name="Zucker J."/>
            <person name="Coleman M.L."/>
            <person name="Rodrigue S."/>
            <person name="Chen F."/>
            <person name="Lapidus A."/>
            <person name="Ferriera S."/>
            <person name="Johnson J."/>
            <person name="Steglich C."/>
            <person name="Church G.M."/>
            <person name="Richardson P."/>
            <person name="Chisholm S.W."/>
        </authorList>
    </citation>
    <scope>NUCLEOTIDE SEQUENCE [LARGE SCALE GENOMIC DNA]</scope>
    <source>
        <strain evidence="8">MIT 9211</strain>
    </source>
</reference>
<dbReference type="InterPro" id="IPR011547">
    <property type="entry name" value="SLC26A/SulP_dom"/>
</dbReference>
<proteinExistence type="predicted"/>
<sequence length="525" mass="55807">MPTKNNATFFNQWFSSPKEDLLSGLVVAFAMIPEAIAFSGIAGVDPQVGLFGAFCLSITIALVGGRLGMITSATGSTALLMTGVVATGNAQGEGLGLSYLIAAGLLTGVFQILWGYLRLAYQMRFVPTGVLSGFVNALALLIFQAQLPQLGLNLQYGEHIHNEQMSQMLPTGIQIPIVWGLVILGLIIIYGLPKITKAIPSQLIAILVLTLISIGLDLQIPTVQDLGQLPVGLPSISLPFGSIDNGKIPFNMETFGIILPTALAISLVGLMETFLTQDILDEITDSNSNKNVEARGQGIANIVSSLFGGMAGCALVGQSVMNVENGGRSRLSTFSSGISLLILILLCKPWLKEIPMAALVSVMITIAISTADTNGLKNISRIPRSDTAVMLMTFSVTMLTTPHNLALGVIAGVALAGILFSRKVAKVIKVTSSKVNEEEIIYKVSGQLFFVSKIYFAQGFDTHDHVKKITIDMTNAHIWDQSGVAALDQIIRKLTLGGSNVNVIGLNKESLDLFDRLGGQEPSHG</sequence>
<evidence type="ECO:0000256" key="2">
    <source>
        <dbReference type="ARBA" id="ARBA00022692"/>
    </source>
</evidence>
<dbReference type="PANTHER" id="PTHR43310">
    <property type="entry name" value="SULFATE TRANSPORTER YBAR-RELATED"/>
    <property type="match status" value="1"/>
</dbReference>
<dbReference type="STRING" id="93059.P9211_07551"/>
<dbReference type="HOGENOM" id="CLU_003182_7_0_3"/>
<keyword evidence="3 5" id="KW-1133">Transmembrane helix</keyword>
<evidence type="ECO:0000313" key="8">
    <source>
        <dbReference type="Proteomes" id="UP000000788"/>
    </source>
</evidence>
<comment type="subcellular location">
    <subcellularLocation>
        <location evidence="1">Membrane</location>
        <topology evidence="1">Multi-pass membrane protein</topology>
    </subcellularLocation>
</comment>
<dbReference type="InterPro" id="IPR002645">
    <property type="entry name" value="STAS_dom"/>
</dbReference>
<keyword evidence="7" id="KW-0456">Lyase</keyword>
<feature type="transmembrane region" description="Helical" evidence="5">
    <location>
        <begin position="173"/>
        <end position="191"/>
    </location>
</feature>
<feature type="transmembrane region" description="Helical" evidence="5">
    <location>
        <begin position="255"/>
        <end position="275"/>
    </location>
</feature>
<accession>A9BA24</accession>
<dbReference type="Proteomes" id="UP000000788">
    <property type="component" value="Chromosome"/>
</dbReference>
<keyword evidence="2 5" id="KW-0812">Transmembrane</keyword>
<evidence type="ECO:0000313" key="7">
    <source>
        <dbReference type="EMBL" id="ABX08686.1"/>
    </source>
</evidence>
<keyword evidence="8" id="KW-1185">Reference proteome</keyword>
<dbReference type="PROSITE" id="PS50801">
    <property type="entry name" value="STAS"/>
    <property type="match status" value="1"/>
</dbReference>
<dbReference type="EMBL" id="CP000878">
    <property type="protein sequence ID" value="ABX08686.1"/>
    <property type="molecule type" value="Genomic_DNA"/>
</dbReference>
<feature type="transmembrane region" description="Helical" evidence="5">
    <location>
        <begin position="391"/>
        <end position="420"/>
    </location>
</feature>
<dbReference type="Gene3D" id="3.30.750.24">
    <property type="entry name" value="STAS domain"/>
    <property type="match status" value="1"/>
</dbReference>
<dbReference type="PANTHER" id="PTHR43310:SF1">
    <property type="entry name" value="SULFATE TRANSPORTER YBAR-RELATED"/>
    <property type="match status" value="1"/>
</dbReference>
<feature type="transmembrane region" description="Helical" evidence="5">
    <location>
        <begin position="296"/>
        <end position="317"/>
    </location>
</feature>
<dbReference type="CDD" id="cd07042">
    <property type="entry name" value="STAS_SulP_like_sulfate_transporter"/>
    <property type="match status" value="1"/>
</dbReference>
<dbReference type="OrthoDB" id="9771198at2"/>
<dbReference type="InterPro" id="IPR052706">
    <property type="entry name" value="Membrane-Transporter-like"/>
</dbReference>
<dbReference type="Pfam" id="PF00916">
    <property type="entry name" value="Sulfate_transp"/>
    <property type="match status" value="1"/>
</dbReference>
<dbReference type="AlphaFoldDB" id="A9BA24"/>
<dbReference type="SUPFAM" id="SSF52091">
    <property type="entry name" value="SpoIIaa-like"/>
    <property type="match status" value="1"/>
</dbReference>
<feature type="transmembrane region" description="Helical" evidence="5">
    <location>
        <begin position="21"/>
        <end position="42"/>
    </location>
</feature>
<feature type="transmembrane region" description="Helical" evidence="5">
    <location>
        <begin position="72"/>
        <end position="90"/>
    </location>
</feature>
<dbReference type="InterPro" id="IPR036513">
    <property type="entry name" value="STAS_dom_sf"/>
</dbReference>
<evidence type="ECO:0000256" key="3">
    <source>
        <dbReference type="ARBA" id="ARBA00022989"/>
    </source>
</evidence>
<feature type="domain" description="STAS" evidence="6">
    <location>
        <begin position="429"/>
        <end position="525"/>
    </location>
</feature>